<evidence type="ECO:0000313" key="3">
    <source>
        <dbReference type="Proteomes" id="UP000242381"/>
    </source>
</evidence>
<proteinExistence type="predicted"/>
<feature type="region of interest" description="Disordered" evidence="1">
    <location>
        <begin position="1"/>
        <end position="26"/>
    </location>
</feature>
<evidence type="ECO:0000256" key="1">
    <source>
        <dbReference type="SAM" id="MobiDB-lite"/>
    </source>
</evidence>
<evidence type="ECO:0000313" key="2">
    <source>
        <dbReference type="EMBL" id="ORE13723.1"/>
    </source>
</evidence>
<gene>
    <name evidence="2" type="ORF">BCV71DRAFT_229671</name>
</gene>
<feature type="compositionally biased region" description="Basic residues" evidence="1">
    <location>
        <begin position="1"/>
        <end position="10"/>
    </location>
</feature>
<name>A0A0A1NU00_RHIZD</name>
<reference evidence="2 3" key="1">
    <citation type="journal article" date="2016" name="Proc. Natl. Acad. Sci. U.S.A.">
        <title>Lipid metabolic changes in an early divergent fungus govern the establishment of a mutualistic symbiosis with endobacteria.</title>
        <authorList>
            <person name="Lastovetsky O.A."/>
            <person name="Gaspar M.L."/>
            <person name="Mondo S.J."/>
            <person name="LaButti K.M."/>
            <person name="Sandor L."/>
            <person name="Grigoriev I.V."/>
            <person name="Henry S.A."/>
            <person name="Pawlowska T.E."/>
        </authorList>
    </citation>
    <scope>NUCLEOTIDE SEQUENCE [LARGE SCALE GENOMIC DNA]</scope>
    <source>
        <strain evidence="2 3">ATCC 11559</strain>
    </source>
</reference>
<accession>A0A0A1NU00</accession>
<dbReference type="EMBL" id="KV921515">
    <property type="protein sequence ID" value="ORE13723.1"/>
    <property type="molecule type" value="Genomic_DNA"/>
</dbReference>
<dbReference type="Proteomes" id="UP000242381">
    <property type="component" value="Unassembled WGS sequence"/>
</dbReference>
<dbReference type="AlphaFoldDB" id="A0A0A1NU00"/>
<sequence length="68" mass="7765">MIPSKNKARRQIQTSKNNAENALDERKDESLLNLAMGVQSYLSERAHADSPLHSLECKLYAYTRQAMK</sequence>
<protein>
    <submittedName>
        <fullName evidence="2">Uncharacterized protein</fullName>
    </submittedName>
</protein>
<organism evidence="2 3">
    <name type="scientific">Rhizopus microsporus</name>
    <dbReference type="NCBI Taxonomy" id="58291"/>
    <lineage>
        <taxon>Eukaryota</taxon>
        <taxon>Fungi</taxon>
        <taxon>Fungi incertae sedis</taxon>
        <taxon>Mucoromycota</taxon>
        <taxon>Mucoromycotina</taxon>
        <taxon>Mucoromycetes</taxon>
        <taxon>Mucorales</taxon>
        <taxon>Mucorineae</taxon>
        <taxon>Rhizopodaceae</taxon>
        <taxon>Rhizopus</taxon>
    </lineage>
</organism>
<feature type="compositionally biased region" description="Polar residues" evidence="1">
    <location>
        <begin position="11"/>
        <end position="20"/>
    </location>
</feature>